<name>A0A9X4AVZ8_9BACT</name>
<dbReference type="Proteomes" id="UP001151081">
    <property type="component" value="Unassembled WGS sequence"/>
</dbReference>
<keyword evidence="2" id="KW-1185">Reference proteome</keyword>
<gene>
    <name evidence="1" type="ORF">KEG57_37455</name>
</gene>
<evidence type="ECO:0000313" key="2">
    <source>
        <dbReference type="Proteomes" id="UP001151081"/>
    </source>
</evidence>
<proteinExistence type="predicted"/>
<evidence type="ECO:0000313" key="1">
    <source>
        <dbReference type="EMBL" id="MDC3986226.1"/>
    </source>
</evidence>
<comment type="caution">
    <text evidence="1">The sequence shown here is derived from an EMBL/GenBank/DDBJ whole genome shotgun (WGS) entry which is preliminary data.</text>
</comment>
<accession>A0A9X4AVZ8</accession>
<protein>
    <submittedName>
        <fullName evidence="1">Uncharacterized protein</fullName>
    </submittedName>
</protein>
<dbReference type="EMBL" id="JAGTJJ010000036">
    <property type="protein sequence ID" value="MDC3986226.1"/>
    <property type="molecule type" value="Genomic_DNA"/>
</dbReference>
<reference evidence="1 2" key="1">
    <citation type="submission" date="2021-04" db="EMBL/GenBank/DDBJ databases">
        <title>Genome analysis of Polyangium sp.</title>
        <authorList>
            <person name="Li Y."/>
            <person name="Wang J."/>
        </authorList>
    </citation>
    <scope>NUCLEOTIDE SEQUENCE [LARGE SCALE GENOMIC DNA]</scope>
    <source>
        <strain evidence="1 2">SDU14</strain>
    </source>
</reference>
<sequence>MVTLGYGDVHTLGHGGWVPIDIAPAIRVWRSVAIELAISGMIPIKDAWGHPGFRLAMTPAVRVDGSLLYARVGPQFMFGEGTRYGVQVAVGAKFYGPFYAGIQGMASLSDIIFGIGPEIGMRFDEWQIVTSRKTQN</sequence>
<dbReference type="RefSeq" id="WP_272425639.1">
    <property type="nucleotide sequence ID" value="NZ_JAGTJJ010000036.1"/>
</dbReference>
<organism evidence="1 2">
    <name type="scientific">Polyangium jinanense</name>
    <dbReference type="NCBI Taxonomy" id="2829994"/>
    <lineage>
        <taxon>Bacteria</taxon>
        <taxon>Pseudomonadati</taxon>
        <taxon>Myxococcota</taxon>
        <taxon>Polyangia</taxon>
        <taxon>Polyangiales</taxon>
        <taxon>Polyangiaceae</taxon>
        <taxon>Polyangium</taxon>
    </lineage>
</organism>
<dbReference type="AlphaFoldDB" id="A0A9X4AVZ8"/>